<dbReference type="InterPro" id="IPR038765">
    <property type="entry name" value="Papain-like_cys_pep_sf"/>
</dbReference>
<sequence length="288" mass="31749">MIRILLISLSIFLFLACQTAQTQQTASSEIVCQLADSTKFQSVVNKLADEAGQPMGQLVAAVGREFLGVAYEEQTLEHGIDEPLTIELEGLDCTTFAETALAIARTLKSKNPDFSTYIGELENLRYRQGQRDGYLSRLHYFSDWIYDNEQKGLISQAANEFGQPLNVMVNFMSTHPESYPVLKENPELVSSLAEQEKAISARNYFFVPKEAVESKESNLKEGDLVGLATSIKGLDVTHVGILVEVGGRIHLMHASTAGMQVVISDEPLADFLQAKKSYTGILVARPID</sequence>
<feature type="chain" id="PRO_5005591214" description="DUF1460 domain-containing protein" evidence="1">
    <location>
        <begin position="23"/>
        <end position="288"/>
    </location>
</feature>
<dbReference type="SUPFAM" id="SSF54001">
    <property type="entry name" value="Cysteine proteinases"/>
    <property type="match status" value="1"/>
</dbReference>
<protein>
    <recommendedName>
        <fullName evidence="4">DUF1460 domain-containing protein</fullName>
    </recommendedName>
</protein>
<dbReference type="RefSeq" id="WP_053186605.1">
    <property type="nucleotide sequence ID" value="NZ_LGIA01000187.1"/>
</dbReference>
<name>A0A0L8V4N7_9BACT</name>
<dbReference type="Proteomes" id="UP000036958">
    <property type="component" value="Unassembled WGS sequence"/>
</dbReference>
<proteinExistence type="predicted"/>
<keyword evidence="1" id="KW-0732">Signal</keyword>
<gene>
    <name evidence="2" type="ORF">NC99_37390</name>
</gene>
<dbReference type="InterPro" id="IPR010846">
    <property type="entry name" value="AmiA-like"/>
</dbReference>
<reference evidence="3" key="1">
    <citation type="submission" date="2015-07" db="EMBL/GenBank/DDBJ databases">
        <title>Genome sequencing of Sunxiuqinia dokdonensis strain SK.</title>
        <authorList>
            <person name="Ahn S."/>
            <person name="Kim B.-C."/>
        </authorList>
    </citation>
    <scope>NUCLEOTIDE SEQUENCE [LARGE SCALE GENOMIC DNA]</scope>
    <source>
        <strain evidence="3">SK</strain>
    </source>
</reference>
<dbReference type="Gene3D" id="2.30.260.10">
    <property type="entry name" value="putative xylanase like domain"/>
    <property type="match status" value="1"/>
</dbReference>
<feature type="signal peptide" evidence="1">
    <location>
        <begin position="1"/>
        <end position="22"/>
    </location>
</feature>
<dbReference type="Pfam" id="PF07313">
    <property type="entry name" value="AmiA-like"/>
    <property type="match status" value="1"/>
</dbReference>
<dbReference type="OrthoDB" id="1409585at2"/>
<dbReference type="STRING" id="1409788.NC99_37390"/>
<evidence type="ECO:0000256" key="1">
    <source>
        <dbReference type="SAM" id="SignalP"/>
    </source>
</evidence>
<evidence type="ECO:0000313" key="3">
    <source>
        <dbReference type="Proteomes" id="UP000036958"/>
    </source>
</evidence>
<dbReference type="PROSITE" id="PS51257">
    <property type="entry name" value="PROKAR_LIPOPROTEIN"/>
    <property type="match status" value="1"/>
</dbReference>
<dbReference type="EMBL" id="LGIA01000187">
    <property type="protein sequence ID" value="KOH43460.1"/>
    <property type="molecule type" value="Genomic_DNA"/>
</dbReference>
<comment type="caution">
    <text evidence="2">The sequence shown here is derived from an EMBL/GenBank/DDBJ whole genome shotgun (WGS) entry which is preliminary data.</text>
</comment>
<evidence type="ECO:0008006" key="4">
    <source>
        <dbReference type="Google" id="ProtNLM"/>
    </source>
</evidence>
<evidence type="ECO:0000313" key="2">
    <source>
        <dbReference type="EMBL" id="KOH43460.1"/>
    </source>
</evidence>
<accession>A0A0L8V4N7</accession>
<organism evidence="2 3">
    <name type="scientific">Sunxiuqinia dokdonensis</name>
    <dbReference type="NCBI Taxonomy" id="1409788"/>
    <lineage>
        <taxon>Bacteria</taxon>
        <taxon>Pseudomonadati</taxon>
        <taxon>Bacteroidota</taxon>
        <taxon>Bacteroidia</taxon>
        <taxon>Marinilabiliales</taxon>
        <taxon>Prolixibacteraceae</taxon>
        <taxon>Sunxiuqinia</taxon>
    </lineage>
</organism>
<dbReference type="Gene3D" id="1.10.3670.10">
    <property type="entry name" value="Putative xylanase like domain"/>
    <property type="match status" value="1"/>
</dbReference>
<dbReference type="AlphaFoldDB" id="A0A0L8V4N7"/>
<keyword evidence="3" id="KW-1185">Reference proteome</keyword>